<evidence type="ECO:0000256" key="5">
    <source>
        <dbReference type="ARBA" id="ARBA00022723"/>
    </source>
</evidence>
<evidence type="ECO:0000313" key="12">
    <source>
        <dbReference type="Proteomes" id="UP000199073"/>
    </source>
</evidence>
<keyword evidence="12" id="KW-1185">Reference proteome</keyword>
<proteinExistence type="inferred from homology"/>
<organism evidence="11 12">
    <name type="scientific">Desulforhopalus singaporensis</name>
    <dbReference type="NCBI Taxonomy" id="91360"/>
    <lineage>
        <taxon>Bacteria</taxon>
        <taxon>Pseudomonadati</taxon>
        <taxon>Thermodesulfobacteriota</taxon>
        <taxon>Desulfobulbia</taxon>
        <taxon>Desulfobulbales</taxon>
        <taxon>Desulfocapsaceae</taxon>
        <taxon>Desulforhopalus</taxon>
    </lineage>
</organism>
<evidence type="ECO:0000256" key="7">
    <source>
        <dbReference type="ARBA" id="ARBA00022833"/>
    </source>
</evidence>
<keyword evidence="6 9" id="KW-0378">Hydrolase</keyword>
<evidence type="ECO:0000256" key="2">
    <source>
        <dbReference type="ARBA" id="ARBA00008290"/>
    </source>
</evidence>
<dbReference type="InterPro" id="IPR023358">
    <property type="entry name" value="Peptidase_M18_dom2"/>
</dbReference>
<dbReference type="CDD" id="cd05658">
    <property type="entry name" value="M18_DAP"/>
    <property type="match status" value="1"/>
</dbReference>
<evidence type="ECO:0000256" key="1">
    <source>
        <dbReference type="ARBA" id="ARBA00001947"/>
    </source>
</evidence>
<evidence type="ECO:0000256" key="10">
    <source>
        <dbReference type="RuleBase" id="RU004387"/>
    </source>
</evidence>
<accession>A0A1H0PY19</accession>
<dbReference type="GO" id="GO:0005737">
    <property type="term" value="C:cytoplasm"/>
    <property type="evidence" value="ECO:0007669"/>
    <property type="project" value="UniProtKB-ARBA"/>
</dbReference>
<gene>
    <name evidence="11" type="ORF">SAMN05660330_01792</name>
</gene>
<dbReference type="Pfam" id="PF02127">
    <property type="entry name" value="Peptidase_M18"/>
    <property type="match status" value="1"/>
</dbReference>
<keyword evidence="7 9" id="KW-0862">Zinc</keyword>
<keyword evidence="4 9" id="KW-0645">Protease</keyword>
<dbReference type="InterPro" id="IPR001948">
    <property type="entry name" value="Peptidase_M18"/>
</dbReference>
<dbReference type="Gene3D" id="2.30.250.10">
    <property type="entry name" value="Aminopeptidase i, Domain 2"/>
    <property type="match status" value="1"/>
</dbReference>
<evidence type="ECO:0000256" key="9">
    <source>
        <dbReference type="RuleBase" id="RU004386"/>
    </source>
</evidence>
<keyword evidence="5 9" id="KW-0479">Metal-binding</keyword>
<sequence>MDTSLYNQQLFSFLSASPTPFHCVAQMSRILQQHGFTRLREQQSWGQLSKGSYYVVRQQGAITAFTLGTDEKITDGFRIIGAHTDSPCLQLKPKPDVKTGSFHQLAVEVYGGSLLAPWFDRDLSIAGRVCVARDDGSIDVFLVDFARPLVTIPSIAIHLFREANSKPDINQQKHLPPIIGQSVAKQLPDFTEILKDQMAREHPEASGREILGYDLFCYDHQGPIYTGVNNDFISAPRLDNLLSCHAGLTALIQTDRTKNSILFCSNHEENGSLSAAGAQGSFISAVLERIIPEDGERRLALASSFLISADNAHATHPNYPEKTDPGHEIHLNKGPVIKINANQRYTSSGFSSAVYKQLCRICAVDCQEFVMRSDLACGSTIGPMTAARLGVNGVDVGAPTLGMHSIRELTGRRDPLLFQRPLVTFLTSDLPRSCS</sequence>
<evidence type="ECO:0000313" key="11">
    <source>
        <dbReference type="EMBL" id="SDP09406.1"/>
    </source>
</evidence>
<dbReference type="PANTHER" id="PTHR28570">
    <property type="entry name" value="ASPARTYL AMINOPEPTIDASE"/>
    <property type="match status" value="1"/>
</dbReference>
<dbReference type="SUPFAM" id="SSF53187">
    <property type="entry name" value="Zn-dependent exopeptidases"/>
    <property type="match status" value="1"/>
</dbReference>
<dbReference type="PRINTS" id="PR00932">
    <property type="entry name" value="AMINO1PTASE"/>
</dbReference>
<evidence type="ECO:0000256" key="6">
    <source>
        <dbReference type="ARBA" id="ARBA00022801"/>
    </source>
</evidence>
<dbReference type="EC" id="3.4.11.-" evidence="10"/>
<dbReference type="NCBIfam" id="NF002759">
    <property type="entry name" value="PRK02813.1"/>
    <property type="match status" value="1"/>
</dbReference>
<dbReference type="Proteomes" id="UP000199073">
    <property type="component" value="Unassembled WGS sequence"/>
</dbReference>
<dbReference type="GO" id="GO:0008237">
    <property type="term" value="F:metallopeptidase activity"/>
    <property type="evidence" value="ECO:0007669"/>
    <property type="project" value="UniProtKB-KW"/>
</dbReference>
<dbReference type="GO" id="GO:0006508">
    <property type="term" value="P:proteolysis"/>
    <property type="evidence" value="ECO:0007669"/>
    <property type="project" value="UniProtKB-KW"/>
</dbReference>
<protein>
    <recommendedName>
        <fullName evidence="10">M18 family aminopeptidase</fullName>
        <ecNumber evidence="10">3.4.11.-</ecNumber>
    </recommendedName>
</protein>
<dbReference type="PANTHER" id="PTHR28570:SF3">
    <property type="entry name" value="ASPARTYL AMINOPEPTIDASE"/>
    <property type="match status" value="1"/>
</dbReference>
<dbReference type="GO" id="GO:0008270">
    <property type="term" value="F:zinc ion binding"/>
    <property type="evidence" value="ECO:0007669"/>
    <property type="project" value="InterPro"/>
</dbReference>
<dbReference type="Gene3D" id="3.40.630.10">
    <property type="entry name" value="Zn peptidases"/>
    <property type="match status" value="1"/>
</dbReference>
<dbReference type="SUPFAM" id="SSF101821">
    <property type="entry name" value="Aminopeptidase/glucanase lid domain"/>
    <property type="match status" value="1"/>
</dbReference>
<evidence type="ECO:0000256" key="4">
    <source>
        <dbReference type="ARBA" id="ARBA00022670"/>
    </source>
</evidence>
<evidence type="ECO:0000256" key="3">
    <source>
        <dbReference type="ARBA" id="ARBA00022438"/>
    </source>
</evidence>
<name>A0A1H0PY19_9BACT</name>
<comment type="cofactor">
    <cofactor evidence="1 10">
        <name>Zn(2+)</name>
        <dbReference type="ChEBI" id="CHEBI:29105"/>
    </cofactor>
</comment>
<keyword evidence="3 9" id="KW-0031">Aminopeptidase</keyword>
<dbReference type="RefSeq" id="WP_092221956.1">
    <property type="nucleotide sequence ID" value="NZ_FNJI01000010.1"/>
</dbReference>
<dbReference type="AlphaFoldDB" id="A0A1H0PY19"/>
<comment type="similarity">
    <text evidence="2 9">Belongs to the peptidase M18 family.</text>
</comment>
<reference evidence="11 12" key="1">
    <citation type="submission" date="2016-10" db="EMBL/GenBank/DDBJ databases">
        <authorList>
            <person name="de Groot N.N."/>
        </authorList>
    </citation>
    <scope>NUCLEOTIDE SEQUENCE [LARGE SCALE GENOMIC DNA]</scope>
    <source>
        <strain evidence="11 12">DSM 12130</strain>
    </source>
</reference>
<evidence type="ECO:0000256" key="8">
    <source>
        <dbReference type="ARBA" id="ARBA00023049"/>
    </source>
</evidence>
<dbReference type="OrthoDB" id="5288740at2"/>
<dbReference type="GO" id="GO:0004177">
    <property type="term" value="F:aminopeptidase activity"/>
    <property type="evidence" value="ECO:0007669"/>
    <property type="project" value="UniProtKB-KW"/>
</dbReference>
<dbReference type="EMBL" id="FNJI01000010">
    <property type="protein sequence ID" value="SDP09406.1"/>
    <property type="molecule type" value="Genomic_DNA"/>
</dbReference>
<keyword evidence="8 9" id="KW-0482">Metalloprotease</keyword>
<dbReference type="STRING" id="91360.SAMN05660330_01792"/>